<evidence type="ECO:0000313" key="13">
    <source>
        <dbReference type="Proteomes" id="UP001500729"/>
    </source>
</evidence>
<keyword evidence="7" id="KW-0862">Zinc</keyword>
<accession>A0ABP3N4V2</accession>
<dbReference type="InterPro" id="IPR007484">
    <property type="entry name" value="Peptidase_M28"/>
</dbReference>
<comment type="caution">
    <text evidence="12">The sequence shown here is derived from an EMBL/GenBank/DDBJ whole genome shotgun (WGS) entry which is preliminary data.</text>
</comment>
<dbReference type="CDD" id="cd03876">
    <property type="entry name" value="M28_SGAP_like"/>
    <property type="match status" value="1"/>
</dbReference>
<evidence type="ECO:0000259" key="10">
    <source>
        <dbReference type="Pfam" id="PF02225"/>
    </source>
</evidence>
<dbReference type="Gene3D" id="3.50.30.30">
    <property type="match status" value="1"/>
</dbReference>
<dbReference type="SUPFAM" id="SSF52025">
    <property type="entry name" value="PA domain"/>
    <property type="match status" value="1"/>
</dbReference>
<dbReference type="InterPro" id="IPR046450">
    <property type="entry name" value="PA_dom_sf"/>
</dbReference>
<dbReference type="EMBL" id="BAAAGS010000022">
    <property type="protein sequence ID" value="GAA0533388.1"/>
    <property type="molecule type" value="Genomic_DNA"/>
</dbReference>
<proteinExistence type="inferred from homology"/>
<dbReference type="InterPro" id="IPR003137">
    <property type="entry name" value="PA_domain"/>
</dbReference>
<keyword evidence="2" id="KW-0031">Aminopeptidase</keyword>
<dbReference type="Proteomes" id="UP001500729">
    <property type="component" value="Unassembled WGS sequence"/>
</dbReference>
<feature type="domain" description="Peptidase M28" evidence="11">
    <location>
        <begin position="242"/>
        <end position="459"/>
    </location>
</feature>
<evidence type="ECO:0000256" key="5">
    <source>
        <dbReference type="ARBA" id="ARBA00022729"/>
    </source>
</evidence>
<dbReference type="PANTHER" id="PTHR12147">
    <property type="entry name" value="METALLOPEPTIDASE M28 FAMILY MEMBER"/>
    <property type="match status" value="1"/>
</dbReference>
<evidence type="ECO:0000256" key="3">
    <source>
        <dbReference type="ARBA" id="ARBA00022670"/>
    </source>
</evidence>
<feature type="domain" description="PA" evidence="10">
    <location>
        <begin position="131"/>
        <end position="219"/>
    </location>
</feature>
<dbReference type="Pfam" id="PF04389">
    <property type="entry name" value="Peptidase_M28"/>
    <property type="match status" value="1"/>
</dbReference>
<sequence>MMSLRTITSGRVTTAVLASCAALAVAVAPASAAPSRDLGDRISGNAVNRHLVALQRIADQNGGNRASGRPGYEASVDYVANKLRSAGFDVTTPKFEYQAYYLDKFGLAVAGQPVEGDALEYSPATPQGGLTAPLSVLPPDPTPGCEATDYQGTDVSGTVVLIQRGTCSFADKQRIASEAGAVGAIIYNNVDGALNGTLGDPADARIPTAGVTKQVGEALAGQAGAEVHLDVQSRLETVKTRNVVAQTRTGRADNVVMAGAHLDSVPEGPGINDNGTGSAGLLETALRLGSTPKVNNAVRFAFWGAEESGLVGSTKYVQGLSFEQQLDIALYLNFDMIGSPNAGYFAYDGDNSDGVGAGPGPQGSAQIERDLVDAMAANGVQTEGKDFDGRSDYGEFIAVGIPAGGLFTGAEGIKTPEQAAKWGGEAGKAYDPNYHMPGDTLANVDRVALERNAKAVASVVQRYAASTEGVNGVQTRAQRAQLRGAEGALTAQRVATAEPEQHAHGADAHGCGRDRA</sequence>
<feature type="chain" id="PRO_5047397531" evidence="9">
    <location>
        <begin position="33"/>
        <end position="516"/>
    </location>
</feature>
<evidence type="ECO:0000256" key="7">
    <source>
        <dbReference type="ARBA" id="ARBA00022833"/>
    </source>
</evidence>
<keyword evidence="13" id="KW-1185">Reference proteome</keyword>
<feature type="signal peptide" evidence="9">
    <location>
        <begin position="1"/>
        <end position="32"/>
    </location>
</feature>
<keyword evidence="6" id="KW-0378">Hydrolase</keyword>
<keyword evidence="5 9" id="KW-0732">Signal</keyword>
<evidence type="ECO:0000256" key="8">
    <source>
        <dbReference type="SAM" id="MobiDB-lite"/>
    </source>
</evidence>
<evidence type="ECO:0000313" key="12">
    <source>
        <dbReference type="EMBL" id="GAA0533388.1"/>
    </source>
</evidence>
<evidence type="ECO:0000256" key="6">
    <source>
        <dbReference type="ARBA" id="ARBA00022801"/>
    </source>
</evidence>
<organism evidence="12 13">
    <name type="scientific">Saccharopolyspora erythraea</name>
    <name type="common">Streptomyces erythraeus</name>
    <dbReference type="NCBI Taxonomy" id="1836"/>
    <lineage>
        <taxon>Bacteria</taxon>
        <taxon>Bacillati</taxon>
        <taxon>Actinomycetota</taxon>
        <taxon>Actinomycetes</taxon>
        <taxon>Pseudonocardiales</taxon>
        <taxon>Pseudonocardiaceae</taxon>
        <taxon>Saccharopolyspora</taxon>
    </lineage>
</organism>
<evidence type="ECO:0000256" key="1">
    <source>
        <dbReference type="ARBA" id="ARBA00005957"/>
    </source>
</evidence>
<dbReference type="InterPro" id="IPR045175">
    <property type="entry name" value="M28_fam"/>
</dbReference>
<dbReference type="InterPro" id="IPR041756">
    <property type="entry name" value="M28_SGAP-like"/>
</dbReference>
<dbReference type="SUPFAM" id="SSF53187">
    <property type="entry name" value="Zn-dependent exopeptidases"/>
    <property type="match status" value="1"/>
</dbReference>
<reference evidence="13" key="1">
    <citation type="journal article" date="2019" name="Int. J. Syst. Evol. Microbiol.">
        <title>The Global Catalogue of Microorganisms (GCM) 10K type strain sequencing project: providing services to taxonomists for standard genome sequencing and annotation.</title>
        <authorList>
            <consortium name="The Broad Institute Genomics Platform"/>
            <consortium name="The Broad Institute Genome Sequencing Center for Infectious Disease"/>
            <person name="Wu L."/>
            <person name="Ma J."/>
        </authorList>
    </citation>
    <scope>NUCLEOTIDE SEQUENCE [LARGE SCALE GENOMIC DNA]</scope>
    <source>
        <strain evidence="13">JCM 10303</strain>
    </source>
</reference>
<dbReference type="CDD" id="cd04816">
    <property type="entry name" value="PA_SaNapH_like"/>
    <property type="match status" value="1"/>
</dbReference>
<evidence type="ECO:0000256" key="2">
    <source>
        <dbReference type="ARBA" id="ARBA00022438"/>
    </source>
</evidence>
<feature type="compositionally biased region" description="Basic and acidic residues" evidence="8">
    <location>
        <begin position="499"/>
        <end position="516"/>
    </location>
</feature>
<protein>
    <submittedName>
        <fullName evidence="12">M28 family metallopeptidase</fullName>
    </submittedName>
</protein>
<dbReference type="Gene3D" id="3.40.630.10">
    <property type="entry name" value="Zn peptidases"/>
    <property type="match status" value="1"/>
</dbReference>
<evidence type="ECO:0000256" key="4">
    <source>
        <dbReference type="ARBA" id="ARBA00022723"/>
    </source>
</evidence>
<name>A0ABP3N4V2_SACER</name>
<dbReference type="Pfam" id="PF02225">
    <property type="entry name" value="PA"/>
    <property type="match status" value="1"/>
</dbReference>
<dbReference type="PANTHER" id="PTHR12147:SF26">
    <property type="entry name" value="PEPTIDASE M28 DOMAIN-CONTAINING PROTEIN"/>
    <property type="match status" value="1"/>
</dbReference>
<feature type="region of interest" description="Disordered" evidence="8">
    <location>
        <begin position="496"/>
        <end position="516"/>
    </location>
</feature>
<comment type="similarity">
    <text evidence="1">Belongs to the peptidase M28 family. M28A subfamily.</text>
</comment>
<gene>
    <name evidence="12" type="ORF">GCM10009533_35630</name>
</gene>
<evidence type="ECO:0000256" key="9">
    <source>
        <dbReference type="SAM" id="SignalP"/>
    </source>
</evidence>
<keyword evidence="4" id="KW-0479">Metal-binding</keyword>
<keyword evidence="3" id="KW-0645">Protease</keyword>
<evidence type="ECO:0000259" key="11">
    <source>
        <dbReference type="Pfam" id="PF04389"/>
    </source>
</evidence>